<dbReference type="Proteomes" id="UP000317572">
    <property type="component" value="Chromosome"/>
</dbReference>
<dbReference type="InterPro" id="IPR058400">
    <property type="entry name" value="DUF8087"/>
</dbReference>
<evidence type="ECO:0000313" key="2">
    <source>
        <dbReference type="Proteomes" id="UP000317572"/>
    </source>
</evidence>
<dbReference type="AlphaFoldDB" id="A0A515CWZ2"/>
<proteinExistence type="predicted"/>
<accession>A0A515CWZ2</accession>
<dbReference type="Pfam" id="PF26332">
    <property type="entry name" value="DUF8087"/>
    <property type="match status" value="1"/>
</dbReference>
<evidence type="ECO:0000313" key="1">
    <source>
        <dbReference type="EMBL" id="QDL32689.1"/>
    </source>
</evidence>
<protein>
    <submittedName>
        <fullName evidence="1">Uncharacterized protein</fullName>
    </submittedName>
</protein>
<name>A0A515CWZ2_SERLI</name>
<gene>
    <name evidence="1" type="ORF">EGO53_13185</name>
</gene>
<sequence>MSDKNEIPMEGLYVSTIPGGVRLVVVDVNVVDEEEDEEGDDAFFLVTVVREGDEDDMSAPSWEYDPEEWREVVERKKLKFVG</sequence>
<dbReference type="RefSeq" id="WP_142815470.1">
    <property type="nucleotide sequence ID" value="NZ_CP033893.1"/>
</dbReference>
<reference evidence="1 2" key="1">
    <citation type="submission" date="2018-11" db="EMBL/GenBank/DDBJ databases">
        <title>The first complete genome of Serratia liquefaciens isolated from metalophyte plant revel distinctness adaptive mechanisms in an extreme habitat.</title>
        <authorList>
            <person name="Caneschi W.L."/>
            <person name="Sanchez A.B."/>
            <person name="Felestrino E.B."/>
            <person name="Assis R.A.B."/>
            <person name="Lemes C.G.C."/>
            <person name="Cordeiro I.F."/>
            <person name="Fonseca N.P."/>
            <person name="Villa M."/>
            <person name="Vieira I.T."/>
            <person name="Moraes L.A."/>
            <person name="Kamino L.H.Y."/>
            <person name="do Carmo F."/>
            <person name="Garcia C.M."/>
            <person name="Almeida N.F."/>
            <person name="Silva R.S."/>
            <person name="Ferro J.A."/>
            <person name="Ferro M.I.T."/>
            <person name="Varani A.M."/>
            <person name="Ferreira R.M."/>
            <person name="dos Santos V.L."/>
            <person name="Silva U.C."/>
            <person name="Setubal J.C."/>
            <person name="Moreira L.M."/>
        </authorList>
    </citation>
    <scope>NUCLEOTIDE SEQUENCE [LARGE SCALE GENOMIC DNA]</scope>
    <source>
        <strain evidence="1 2">FG3</strain>
    </source>
</reference>
<organism evidence="1 2">
    <name type="scientific">Serratia liquefaciens</name>
    <dbReference type="NCBI Taxonomy" id="614"/>
    <lineage>
        <taxon>Bacteria</taxon>
        <taxon>Pseudomonadati</taxon>
        <taxon>Pseudomonadota</taxon>
        <taxon>Gammaproteobacteria</taxon>
        <taxon>Enterobacterales</taxon>
        <taxon>Yersiniaceae</taxon>
        <taxon>Serratia</taxon>
    </lineage>
</organism>
<dbReference type="EMBL" id="CP033893">
    <property type="protein sequence ID" value="QDL32689.1"/>
    <property type="molecule type" value="Genomic_DNA"/>
</dbReference>